<organism evidence="2 3">
    <name type="scientific">Heyndrickxia acidicola</name>
    <dbReference type="NCBI Taxonomy" id="209389"/>
    <lineage>
        <taxon>Bacteria</taxon>
        <taxon>Bacillati</taxon>
        <taxon>Bacillota</taxon>
        <taxon>Bacilli</taxon>
        <taxon>Bacillales</taxon>
        <taxon>Bacillaceae</taxon>
        <taxon>Heyndrickxia</taxon>
    </lineage>
</organism>
<feature type="transmembrane region" description="Helical" evidence="1">
    <location>
        <begin position="49"/>
        <end position="73"/>
    </location>
</feature>
<evidence type="ECO:0000256" key="1">
    <source>
        <dbReference type="SAM" id="Phobius"/>
    </source>
</evidence>
<gene>
    <name evidence="2" type="ORF">P4T90_01665</name>
</gene>
<accession>A0ABU6MAU4</accession>
<dbReference type="EMBL" id="JARMAB010000003">
    <property type="protein sequence ID" value="MED1201791.1"/>
    <property type="molecule type" value="Genomic_DNA"/>
</dbReference>
<keyword evidence="1" id="KW-0812">Transmembrane</keyword>
<keyword evidence="1" id="KW-0472">Membrane</keyword>
<comment type="caution">
    <text evidence="2">The sequence shown here is derived from an EMBL/GenBank/DDBJ whole genome shotgun (WGS) entry which is preliminary data.</text>
</comment>
<evidence type="ECO:0000313" key="2">
    <source>
        <dbReference type="EMBL" id="MED1201791.1"/>
    </source>
</evidence>
<keyword evidence="3" id="KW-1185">Reference proteome</keyword>
<reference evidence="2 3" key="1">
    <citation type="submission" date="2023-03" db="EMBL/GenBank/DDBJ databases">
        <title>Bacillus Genome Sequencing.</title>
        <authorList>
            <person name="Dunlap C."/>
        </authorList>
    </citation>
    <scope>NUCLEOTIDE SEQUENCE [LARGE SCALE GENOMIC DNA]</scope>
    <source>
        <strain evidence="2 3">B-23453</strain>
    </source>
</reference>
<dbReference type="RefSeq" id="WP_066268429.1">
    <property type="nucleotide sequence ID" value="NZ_JARMAB010000003.1"/>
</dbReference>
<proteinExistence type="predicted"/>
<keyword evidence="1" id="KW-1133">Transmembrane helix</keyword>
<evidence type="ECO:0000313" key="3">
    <source>
        <dbReference type="Proteomes" id="UP001341444"/>
    </source>
</evidence>
<dbReference type="Proteomes" id="UP001341444">
    <property type="component" value="Unassembled WGS sequence"/>
</dbReference>
<sequence>MDCVLAVDSLTGILPKDRIPLSMVTNALSGENMGRYFGLFNGSICLPQIVASCLSFVLFLAIGASIPALIFGFRYPDCLWGIVRFDY</sequence>
<name>A0ABU6MAU4_9BACI</name>
<protein>
    <submittedName>
        <fullName evidence="2">Uncharacterized protein</fullName>
    </submittedName>
</protein>